<keyword evidence="6 10" id="KW-0594">Phospholipid biosynthesis</keyword>
<keyword evidence="5 10" id="KW-0443">Lipid metabolism</keyword>
<comment type="subcellular location">
    <subcellularLocation>
        <location evidence="10">Cytoplasm</location>
    </subcellularLocation>
    <text evidence="10">Associated with the membrane possibly through PlsY.</text>
</comment>
<dbReference type="PIRSF" id="PIRSF002465">
    <property type="entry name" value="Phsphlp_syn_PlsX"/>
    <property type="match status" value="1"/>
</dbReference>
<organism evidence="12 13">
    <name type="scientific">Candidatus Spyradenecus faecavium</name>
    <dbReference type="NCBI Taxonomy" id="2840947"/>
    <lineage>
        <taxon>Bacteria</taxon>
        <taxon>Pseudomonadati</taxon>
        <taxon>Lentisphaerota</taxon>
        <taxon>Lentisphaeria</taxon>
        <taxon>Lentisphaerales</taxon>
        <taxon>Lentisphaeraceae</taxon>
        <taxon>Lentisphaeraceae incertae sedis</taxon>
        <taxon>Candidatus Spyradenecus</taxon>
    </lineage>
</organism>
<keyword evidence="2 10" id="KW-0963">Cytoplasm</keyword>
<dbReference type="SUPFAM" id="SSF53659">
    <property type="entry name" value="Isocitrate/Isopropylmalate dehydrogenase-like"/>
    <property type="match status" value="1"/>
</dbReference>
<reference evidence="12" key="2">
    <citation type="journal article" date="2021" name="PeerJ">
        <title>Extensive microbial diversity within the chicken gut microbiome revealed by metagenomics and culture.</title>
        <authorList>
            <person name="Gilroy R."/>
            <person name="Ravi A."/>
            <person name="Getino M."/>
            <person name="Pursley I."/>
            <person name="Horton D.L."/>
            <person name="Alikhan N.F."/>
            <person name="Baker D."/>
            <person name="Gharbi K."/>
            <person name="Hall N."/>
            <person name="Watson M."/>
            <person name="Adriaenssens E.M."/>
            <person name="Foster-Nyarko E."/>
            <person name="Jarju S."/>
            <person name="Secka A."/>
            <person name="Antonio M."/>
            <person name="Oren A."/>
            <person name="Chaudhuri R.R."/>
            <person name="La Ragione R."/>
            <person name="Hildebrand F."/>
            <person name="Pallen M.J."/>
        </authorList>
    </citation>
    <scope>NUCLEOTIDE SEQUENCE</scope>
    <source>
        <strain evidence="12">35461</strain>
    </source>
</reference>
<dbReference type="AlphaFoldDB" id="A0A9D1T1T4"/>
<comment type="function">
    <text evidence="10">Catalyzes the reversible formation of acyl-phosphate (acyl-PO(4)) from acyl-[acyl-carrier-protein] (acyl-ACP). This enzyme utilizes acyl-ACP as fatty acyl donor, but not acyl-CoA.</text>
</comment>
<evidence type="ECO:0000256" key="5">
    <source>
        <dbReference type="ARBA" id="ARBA00023098"/>
    </source>
</evidence>
<keyword evidence="12" id="KW-0012">Acyltransferase</keyword>
<evidence type="ECO:0000256" key="1">
    <source>
        <dbReference type="ARBA" id="ARBA00001232"/>
    </source>
</evidence>
<evidence type="ECO:0000256" key="2">
    <source>
        <dbReference type="ARBA" id="ARBA00022490"/>
    </source>
</evidence>
<comment type="pathway">
    <text evidence="10">Lipid metabolism; phospholipid metabolism.</text>
</comment>
<dbReference type="PANTHER" id="PTHR30100">
    <property type="entry name" value="FATTY ACID/PHOSPHOLIPID SYNTHESIS PROTEIN PLSX"/>
    <property type="match status" value="1"/>
</dbReference>
<keyword evidence="3 10" id="KW-0444">Lipid biosynthesis</keyword>
<name>A0A9D1T1T4_9BACT</name>
<dbReference type="InterPro" id="IPR012281">
    <property type="entry name" value="Phospholipid_synth_PlsX-like"/>
</dbReference>
<keyword evidence="4 10" id="KW-0808">Transferase</keyword>
<evidence type="ECO:0000256" key="9">
    <source>
        <dbReference type="ARBA" id="ARBA00046608"/>
    </source>
</evidence>
<dbReference type="GO" id="GO:0006633">
    <property type="term" value="P:fatty acid biosynthetic process"/>
    <property type="evidence" value="ECO:0007669"/>
    <property type="project" value="UniProtKB-UniRule"/>
</dbReference>
<dbReference type="PANTHER" id="PTHR30100:SF1">
    <property type="entry name" value="PHOSPHATE ACYLTRANSFERASE"/>
    <property type="match status" value="1"/>
</dbReference>
<accession>A0A9D1T1T4</accession>
<evidence type="ECO:0000256" key="6">
    <source>
        <dbReference type="ARBA" id="ARBA00023209"/>
    </source>
</evidence>
<evidence type="ECO:0000256" key="11">
    <source>
        <dbReference type="SAM" id="MobiDB-lite"/>
    </source>
</evidence>
<evidence type="ECO:0000256" key="10">
    <source>
        <dbReference type="HAMAP-Rule" id="MF_00019"/>
    </source>
</evidence>
<comment type="similarity">
    <text evidence="10">Belongs to the PlsX family.</text>
</comment>
<comment type="subunit">
    <text evidence="9 10">Homodimer. Probably interacts with PlsY.</text>
</comment>
<dbReference type="GO" id="GO:0043811">
    <property type="term" value="F:phosphate:acyl-[acyl carrier protein] acyltransferase activity"/>
    <property type="evidence" value="ECO:0007669"/>
    <property type="project" value="UniProtKB-UniRule"/>
</dbReference>
<reference evidence="12" key="1">
    <citation type="submission" date="2020-10" db="EMBL/GenBank/DDBJ databases">
        <authorList>
            <person name="Gilroy R."/>
        </authorList>
    </citation>
    <scope>NUCLEOTIDE SEQUENCE</scope>
    <source>
        <strain evidence="12">35461</strain>
    </source>
</reference>
<dbReference type="GO" id="GO:0005737">
    <property type="term" value="C:cytoplasm"/>
    <property type="evidence" value="ECO:0007669"/>
    <property type="project" value="UniProtKB-SubCell"/>
</dbReference>
<dbReference type="NCBIfam" id="TIGR00182">
    <property type="entry name" value="plsX"/>
    <property type="match status" value="1"/>
</dbReference>
<evidence type="ECO:0000313" key="13">
    <source>
        <dbReference type="Proteomes" id="UP000886845"/>
    </source>
</evidence>
<protein>
    <recommendedName>
        <fullName evidence="8 10">Phosphate acyltransferase</fullName>
        <ecNumber evidence="8 10">2.3.1.274</ecNumber>
    </recommendedName>
    <alternativeName>
        <fullName evidence="10">Acyl-ACP phosphotransacylase</fullName>
    </alternativeName>
    <alternativeName>
        <fullName evidence="10">Acyl-[acyl-carrier-protein]--phosphate acyltransferase</fullName>
    </alternativeName>
    <alternativeName>
        <fullName evidence="10">Phosphate-acyl-ACP acyltransferase</fullName>
    </alternativeName>
</protein>
<proteinExistence type="inferred from homology"/>
<feature type="region of interest" description="Disordered" evidence="11">
    <location>
        <begin position="345"/>
        <end position="373"/>
    </location>
</feature>
<dbReference type="Pfam" id="PF02504">
    <property type="entry name" value="FA_synthesis"/>
    <property type="match status" value="1"/>
</dbReference>
<sequence>MRIALDAMGGDNAPYEIVWGGVVAAAQSQDSVILVGDEGAIRKALRHRHPKIRPIPDVEALLANGRLSILHTDESIAMDDAPAAAVRRKKNCSINVCMRLVKEGKADAAVSAGNSGAMAASALFVLGRIKGVARPAIATVLPSKDPDRPTLLLDAGANTDCHHEWLREFAVMGDIYSRLVLGREKPVVGLMSIGTEDSKGNELTKHAFPLLRDYTPGIAFRGNVEGHDVFEGKTDVIVCDGFIGNVILKTSESAAHAIGYWLKRIVFGNFLYKLAAVPLLPALKRLKHHMDPEVYGGAPLLGVSGAVIITHGSSTHKAIAYACAAGSRAAAHNVSKEIAERIAALPEPPTDEELTELIGNHGQRPVETAGENR</sequence>
<evidence type="ECO:0000256" key="4">
    <source>
        <dbReference type="ARBA" id="ARBA00022679"/>
    </source>
</evidence>
<dbReference type="InterPro" id="IPR003664">
    <property type="entry name" value="FA_synthesis"/>
</dbReference>
<evidence type="ECO:0000256" key="3">
    <source>
        <dbReference type="ARBA" id="ARBA00022516"/>
    </source>
</evidence>
<dbReference type="Proteomes" id="UP000886845">
    <property type="component" value="Unassembled WGS sequence"/>
</dbReference>
<dbReference type="HAMAP" id="MF_00019">
    <property type="entry name" value="PlsX"/>
    <property type="match status" value="1"/>
</dbReference>
<dbReference type="EMBL" id="DVOR01000036">
    <property type="protein sequence ID" value="HIV08695.1"/>
    <property type="molecule type" value="Genomic_DNA"/>
</dbReference>
<dbReference type="EC" id="2.3.1.274" evidence="8 10"/>
<evidence type="ECO:0000313" key="12">
    <source>
        <dbReference type="EMBL" id="HIV08695.1"/>
    </source>
</evidence>
<dbReference type="GO" id="GO:0008654">
    <property type="term" value="P:phospholipid biosynthetic process"/>
    <property type="evidence" value="ECO:0007669"/>
    <property type="project" value="UniProtKB-KW"/>
</dbReference>
<comment type="caution">
    <text evidence="12">The sequence shown here is derived from an EMBL/GenBank/DDBJ whole genome shotgun (WGS) entry which is preliminary data.</text>
</comment>
<keyword evidence="7 10" id="KW-1208">Phospholipid metabolism</keyword>
<gene>
    <name evidence="10 12" type="primary">plsX</name>
    <name evidence="12" type="ORF">IAC79_01090</name>
</gene>
<evidence type="ECO:0000256" key="7">
    <source>
        <dbReference type="ARBA" id="ARBA00023264"/>
    </source>
</evidence>
<evidence type="ECO:0000256" key="8">
    <source>
        <dbReference type="ARBA" id="ARBA00024069"/>
    </source>
</evidence>
<comment type="catalytic activity">
    <reaction evidence="1 10">
        <text>a fatty acyl-[ACP] + phosphate = an acyl phosphate + holo-[ACP]</text>
        <dbReference type="Rhea" id="RHEA:42292"/>
        <dbReference type="Rhea" id="RHEA-COMP:9685"/>
        <dbReference type="Rhea" id="RHEA-COMP:14125"/>
        <dbReference type="ChEBI" id="CHEBI:43474"/>
        <dbReference type="ChEBI" id="CHEBI:59918"/>
        <dbReference type="ChEBI" id="CHEBI:64479"/>
        <dbReference type="ChEBI" id="CHEBI:138651"/>
        <dbReference type="EC" id="2.3.1.274"/>
    </reaction>
</comment>
<dbReference type="Gene3D" id="3.40.718.10">
    <property type="entry name" value="Isopropylmalate Dehydrogenase"/>
    <property type="match status" value="1"/>
</dbReference>